<keyword evidence="2" id="KW-1185">Reference proteome</keyword>
<gene>
    <name evidence="1" type="primary">HEM14_3</name>
    <name evidence="1" type="ORF">EV182_004286</name>
</gene>
<dbReference type="Proteomes" id="UP001145114">
    <property type="component" value="Unassembled WGS sequence"/>
</dbReference>
<feature type="non-terminal residue" evidence="1">
    <location>
        <position position="90"/>
    </location>
</feature>
<sequence length="90" mass="9630">MDTMRRALGVSREPVLAVAHVQRQCIPAYPVGYVGMLEEMDQWLTRSFGGRLSVVGAAYGGLSVPGCILHARQLAEQWAAVAVGSSTGRD</sequence>
<organism evidence="1 2">
    <name type="scientific">Spiromyces aspiralis</name>
    <dbReference type="NCBI Taxonomy" id="68401"/>
    <lineage>
        <taxon>Eukaryota</taxon>
        <taxon>Fungi</taxon>
        <taxon>Fungi incertae sedis</taxon>
        <taxon>Zoopagomycota</taxon>
        <taxon>Kickxellomycotina</taxon>
        <taxon>Kickxellomycetes</taxon>
        <taxon>Kickxellales</taxon>
        <taxon>Kickxellaceae</taxon>
        <taxon>Spiromyces</taxon>
    </lineage>
</organism>
<evidence type="ECO:0000313" key="1">
    <source>
        <dbReference type="EMBL" id="KAJ1678323.1"/>
    </source>
</evidence>
<name>A0ACC1HT92_9FUNG</name>
<dbReference type="EMBL" id="JAMZIH010001282">
    <property type="protein sequence ID" value="KAJ1678323.1"/>
    <property type="molecule type" value="Genomic_DNA"/>
</dbReference>
<proteinExistence type="predicted"/>
<reference evidence="1" key="1">
    <citation type="submission" date="2022-06" db="EMBL/GenBank/DDBJ databases">
        <title>Phylogenomic reconstructions and comparative analyses of Kickxellomycotina fungi.</title>
        <authorList>
            <person name="Reynolds N.K."/>
            <person name="Stajich J.E."/>
            <person name="Barry K."/>
            <person name="Grigoriev I.V."/>
            <person name="Crous P."/>
            <person name="Smith M.E."/>
        </authorList>
    </citation>
    <scope>NUCLEOTIDE SEQUENCE</scope>
    <source>
        <strain evidence="1">RSA 2271</strain>
    </source>
</reference>
<accession>A0ACC1HT92</accession>
<protein>
    <submittedName>
        <fullName evidence="1">Oxygen-dependent protoporphyrinogen oxidase</fullName>
    </submittedName>
</protein>
<evidence type="ECO:0000313" key="2">
    <source>
        <dbReference type="Proteomes" id="UP001145114"/>
    </source>
</evidence>
<comment type="caution">
    <text evidence="1">The sequence shown here is derived from an EMBL/GenBank/DDBJ whole genome shotgun (WGS) entry which is preliminary data.</text>
</comment>